<comment type="cofactor">
    <cofactor evidence="1">
        <name>FAD</name>
        <dbReference type="ChEBI" id="CHEBI:57692"/>
    </cofactor>
</comment>
<reference evidence="6 7" key="1">
    <citation type="journal article" date="2019" name="Int. J. Syst. Evol. Microbiol.">
        <title>The Global Catalogue of Microorganisms (GCM) 10K type strain sequencing project: providing services to taxonomists for standard genome sequencing and annotation.</title>
        <authorList>
            <consortium name="The Broad Institute Genomics Platform"/>
            <consortium name="The Broad Institute Genome Sequencing Center for Infectious Disease"/>
            <person name="Wu L."/>
            <person name="Ma J."/>
        </authorList>
    </citation>
    <scope>NUCLEOTIDE SEQUENCE [LARGE SCALE GENOMIC DNA]</scope>
    <source>
        <strain evidence="6 7">JCM 11117</strain>
    </source>
</reference>
<dbReference type="Gene3D" id="3.50.50.60">
    <property type="entry name" value="FAD/NAD(P)-binding domain"/>
    <property type="match status" value="1"/>
</dbReference>
<protein>
    <submittedName>
        <fullName evidence="6">N-methyl-L-tryptophan oxidase</fullName>
    </submittedName>
</protein>
<dbReference type="SUPFAM" id="SSF54373">
    <property type="entry name" value="FAD-linked reductases, C-terminal domain"/>
    <property type="match status" value="1"/>
</dbReference>
<dbReference type="InterPro" id="IPR006076">
    <property type="entry name" value="FAD-dep_OxRdtase"/>
</dbReference>
<keyword evidence="7" id="KW-1185">Reference proteome</keyword>
<keyword evidence="2" id="KW-0285">Flavoprotein</keyword>
<name>A0ABN1Q0E8_9PSEU</name>
<evidence type="ECO:0000313" key="7">
    <source>
        <dbReference type="Proteomes" id="UP001499967"/>
    </source>
</evidence>
<gene>
    <name evidence="6" type="primary">solA_2</name>
    <name evidence="6" type="ORF">GCM10009559_27240</name>
</gene>
<evidence type="ECO:0000256" key="3">
    <source>
        <dbReference type="ARBA" id="ARBA00022827"/>
    </source>
</evidence>
<accession>A0ABN1Q0E8</accession>
<dbReference type="PANTHER" id="PTHR10961">
    <property type="entry name" value="PEROXISOMAL SARCOSINE OXIDASE"/>
    <property type="match status" value="1"/>
</dbReference>
<evidence type="ECO:0000313" key="6">
    <source>
        <dbReference type="EMBL" id="GAA0935602.1"/>
    </source>
</evidence>
<dbReference type="Pfam" id="PF01266">
    <property type="entry name" value="DAO"/>
    <property type="match status" value="1"/>
</dbReference>
<dbReference type="InterPro" id="IPR045170">
    <property type="entry name" value="MTOX"/>
</dbReference>
<feature type="domain" description="FAD dependent oxidoreductase" evidence="5">
    <location>
        <begin position="9"/>
        <end position="358"/>
    </location>
</feature>
<dbReference type="SUPFAM" id="SSF51905">
    <property type="entry name" value="FAD/NAD(P)-binding domain"/>
    <property type="match status" value="1"/>
</dbReference>
<dbReference type="NCBIfam" id="NF008425">
    <property type="entry name" value="PRK11259.1"/>
    <property type="match status" value="1"/>
</dbReference>
<keyword evidence="3" id="KW-0274">FAD</keyword>
<dbReference type="Proteomes" id="UP001499967">
    <property type="component" value="Unassembled WGS sequence"/>
</dbReference>
<dbReference type="EMBL" id="BAAAHP010000075">
    <property type="protein sequence ID" value="GAA0935602.1"/>
    <property type="molecule type" value="Genomic_DNA"/>
</dbReference>
<evidence type="ECO:0000256" key="2">
    <source>
        <dbReference type="ARBA" id="ARBA00022630"/>
    </source>
</evidence>
<dbReference type="RefSeq" id="WP_343941714.1">
    <property type="nucleotide sequence ID" value="NZ_BAAAHP010000075.1"/>
</dbReference>
<evidence type="ECO:0000259" key="5">
    <source>
        <dbReference type="Pfam" id="PF01266"/>
    </source>
</evidence>
<sequence>MTTAHLDADVAVVGLGAMGSMSAWRLARAGARVLGFEQFGIAHDRGAAGGESRLFRMAYHEGPEYVPLLRRARELWGELAAASGRELFLPTGCLSIGLPDLPPMVNVRRSVTDHDLEHEVLAHDELASRYPQHRLHDGEIGIHDVAGGMLRPELAVLAAAQQARALGARLHEHTAVRAIEPGDGGVTVVTDEERYRVRRAVVTAGPWTRELVPDVAVTVKPIVLTWFAPADLSAYGPDRFPAFIRDTDGVHLFGCPVLDGMSVKCGYADVREPLPGARDLTRDLPDSALRPLSDAVRRFLPGLHPEPIRHNVYMDGYTADRTAVVGALPAAPSVVVLAGFSGHGFKMAPVFGSIAADLTLEGGTAFDVARMSPSRFDVAV</sequence>
<comment type="caution">
    <text evidence="6">The sequence shown here is derived from an EMBL/GenBank/DDBJ whole genome shotgun (WGS) entry which is preliminary data.</text>
</comment>
<evidence type="ECO:0000256" key="4">
    <source>
        <dbReference type="ARBA" id="ARBA00023002"/>
    </source>
</evidence>
<keyword evidence="4" id="KW-0560">Oxidoreductase</keyword>
<dbReference type="PANTHER" id="PTHR10961:SF7">
    <property type="entry name" value="FAD DEPENDENT OXIDOREDUCTASE DOMAIN-CONTAINING PROTEIN"/>
    <property type="match status" value="1"/>
</dbReference>
<proteinExistence type="predicted"/>
<evidence type="ECO:0000256" key="1">
    <source>
        <dbReference type="ARBA" id="ARBA00001974"/>
    </source>
</evidence>
<organism evidence="6 7">
    <name type="scientific">Pseudonocardia zijingensis</name>
    <dbReference type="NCBI Taxonomy" id="153376"/>
    <lineage>
        <taxon>Bacteria</taxon>
        <taxon>Bacillati</taxon>
        <taxon>Actinomycetota</taxon>
        <taxon>Actinomycetes</taxon>
        <taxon>Pseudonocardiales</taxon>
        <taxon>Pseudonocardiaceae</taxon>
        <taxon>Pseudonocardia</taxon>
    </lineage>
</organism>
<dbReference type="InterPro" id="IPR036188">
    <property type="entry name" value="FAD/NAD-bd_sf"/>
</dbReference>
<dbReference type="Gene3D" id="3.30.9.10">
    <property type="entry name" value="D-Amino Acid Oxidase, subunit A, domain 2"/>
    <property type="match status" value="1"/>
</dbReference>